<comment type="caution">
    <text evidence="8">The sequence shown here is derived from an EMBL/GenBank/DDBJ whole genome shotgun (WGS) entry which is preliminary data.</text>
</comment>
<evidence type="ECO:0000256" key="4">
    <source>
        <dbReference type="ARBA" id="ARBA00023136"/>
    </source>
</evidence>
<dbReference type="InterPro" id="IPR036259">
    <property type="entry name" value="MFS_trans_sf"/>
</dbReference>
<dbReference type="InterPro" id="IPR011701">
    <property type="entry name" value="MFS"/>
</dbReference>
<keyword evidence="9" id="KW-1185">Reference proteome</keyword>
<evidence type="ECO:0000313" key="9">
    <source>
        <dbReference type="Proteomes" id="UP001147700"/>
    </source>
</evidence>
<feature type="compositionally biased region" description="Basic residues" evidence="5">
    <location>
        <begin position="17"/>
        <end position="26"/>
    </location>
</feature>
<feature type="transmembrane region" description="Helical" evidence="6">
    <location>
        <begin position="339"/>
        <end position="356"/>
    </location>
</feature>
<keyword evidence="3 6" id="KW-1133">Transmembrane helix</keyword>
<evidence type="ECO:0000256" key="3">
    <source>
        <dbReference type="ARBA" id="ARBA00022989"/>
    </source>
</evidence>
<dbReference type="RefSeq" id="WP_270006109.1">
    <property type="nucleotide sequence ID" value="NZ_JAPCID010000001.1"/>
</dbReference>
<comment type="subcellular location">
    <subcellularLocation>
        <location evidence="1">Cell membrane</location>
        <topology evidence="1">Multi-pass membrane protein</topology>
    </subcellularLocation>
</comment>
<proteinExistence type="predicted"/>
<feature type="transmembrane region" description="Helical" evidence="6">
    <location>
        <begin position="183"/>
        <end position="204"/>
    </location>
</feature>
<dbReference type="Pfam" id="PF07690">
    <property type="entry name" value="MFS_1"/>
    <property type="match status" value="1"/>
</dbReference>
<evidence type="ECO:0000256" key="2">
    <source>
        <dbReference type="ARBA" id="ARBA00022692"/>
    </source>
</evidence>
<protein>
    <submittedName>
        <fullName evidence="8">MFS transporter</fullName>
    </submittedName>
</protein>
<evidence type="ECO:0000259" key="7">
    <source>
        <dbReference type="PROSITE" id="PS50850"/>
    </source>
</evidence>
<feature type="transmembrane region" description="Helical" evidence="6">
    <location>
        <begin position="402"/>
        <end position="422"/>
    </location>
</feature>
<feature type="domain" description="Major facilitator superfamily (MFS) profile" evidence="7">
    <location>
        <begin position="252"/>
        <end position="432"/>
    </location>
</feature>
<organism evidence="8 9">
    <name type="scientific">Solirubrobacter deserti</name>
    <dbReference type="NCBI Taxonomy" id="2282478"/>
    <lineage>
        <taxon>Bacteria</taxon>
        <taxon>Bacillati</taxon>
        <taxon>Actinomycetota</taxon>
        <taxon>Thermoleophilia</taxon>
        <taxon>Solirubrobacterales</taxon>
        <taxon>Solirubrobacteraceae</taxon>
        <taxon>Solirubrobacter</taxon>
    </lineage>
</organism>
<feature type="region of interest" description="Disordered" evidence="5">
    <location>
        <begin position="1"/>
        <end position="33"/>
    </location>
</feature>
<evidence type="ECO:0000256" key="5">
    <source>
        <dbReference type="SAM" id="MobiDB-lite"/>
    </source>
</evidence>
<dbReference type="PANTHER" id="PTHR23542:SF1">
    <property type="entry name" value="MAJOR FACILITATOR SUPERFAMILY (MFS) PROFILE DOMAIN-CONTAINING PROTEIN"/>
    <property type="match status" value="1"/>
</dbReference>
<keyword evidence="2 6" id="KW-0812">Transmembrane</keyword>
<name>A0ABT4RC08_9ACTN</name>
<feature type="transmembrane region" description="Helical" evidence="6">
    <location>
        <begin position="116"/>
        <end position="135"/>
    </location>
</feature>
<dbReference type="Proteomes" id="UP001147700">
    <property type="component" value="Unassembled WGS sequence"/>
</dbReference>
<feature type="transmembrane region" description="Helical" evidence="6">
    <location>
        <begin position="141"/>
        <end position="162"/>
    </location>
</feature>
<dbReference type="InterPro" id="IPR020846">
    <property type="entry name" value="MFS_dom"/>
</dbReference>
<feature type="transmembrane region" description="Helical" evidence="6">
    <location>
        <begin position="210"/>
        <end position="229"/>
    </location>
</feature>
<gene>
    <name evidence="8" type="ORF">OJ962_00030</name>
</gene>
<feature type="transmembrane region" description="Helical" evidence="6">
    <location>
        <begin position="241"/>
        <end position="262"/>
    </location>
</feature>
<evidence type="ECO:0000256" key="6">
    <source>
        <dbReference type="SAM" id="Phobius"/>
    </source>
</evidence>
<dbReference type="EMBL" id="JAPCID010000001">
    <property type="protein sequence ID" value="MDA0135865.1"/>
    <property type="molecule type" value="Genomic_DNA"/>
</dbReference>
<dbReference type="PROSITE" id="PS50850">
    <property type="entry name" value="MFS"/>
    <property type="match status" value="2"/>
</dbReference>
<feature type="transmembrane region" description="Helical" evidence="6">
    <location>
        <begin position="82"/>
        <end position="104"/>
    </location>
</feature>
<feature type="domain" description="Major facilitator superfamily (MFS) profile" evidence="7">
    <location>
        <begin position="1"/>
        <end position="232"/>
    </location>
</feature>
<reference evidence="8" key="1">
    <citation type="submission" date="2022-10" db="EMBL/GenBank/DDBJ databases">
        <title>The WGS of Solirubrobacter sp. CPCC 204708.</title>
        <authorList>
            <person name="Jiang Z."/>
        </authorList>
    </citation>
    <scope>NUCLEOTIDE SEQUENCE</scope>
    <source>
        <strain evidence="8">CPCC 204708</strain>
    </source>
</reference>
<dbReference type="PANTHER" id="PTHR23542">
    <property type="match status" value="1"/>
</dbReference>
<keyword evidence="4 6" id="KW-0472">Membrane</keyword>
<dbReference type="SUPFAM" id="SSF103473">
    <property type="entry name" value="MFS general substrate transporter"/>
    <property type="match status" value="1"/>
</dbReference>
<evidence type="ECO:0000313" key="8">
    <source>
        <dbReference type="EMBL" id="MDA0135865.1"/>
    </source>
</evidence>
<accession>A0ABT4RC08</accession>
<feature type="transmembrane region" description="Helical" evidence="6">
    <location>
        <begin position="317"/>
        <end position="333"/>
    </location>
</feature>
<feature type="transmembrane region" description="Helical" evidence="6">
    <location>
        <begin position="377"/>
        <end position="396"/>
    </location>
</feature>
<dbReference type="Gene3D" id="1.20.1250.20">
    <property type="entry name" value="MFS general substrate transporter like domains"/>
    <property type="match status" value="1"/>
</dbReference>
<feature type="transmembrane region" description="Helical" evidence="6">
    <location>
        <begin position="50"/>
        <end position="76"/>
    </location>
</feature>
<evidence type="ECO:0000256" key="1">
    <source>
        <dbReference type="ARBA" id="ARBA00004651"/>
    </source>
</evidence>
<sequence length="432" mass="44071">MAAARLLPPQPAEHVHGQAHARHARRGPAAGEGPRLGQMRRYLEILRSPYVGVLVASSLFSRLPIGINALAIVLYLREQTGSFAVAGAVSGTLSLGSALGAPLQGRFVDQLGARRVLLPVAVIHAVSLGAIVGLAELSAPTAILLLCGFVAGFAVPPTSSVLRSMWTELVEPRLHQAAYALDSTMIELIFISGPLLTALIAAIFSPAGALIVSAVAVVVGTAIFTALPPTRHVESDGDRPVRGLLGALASPGVRTLVITSFPTGVGLGMLEVGIPAFSRAEGAAATAGVLLAVWSFGSLVGGLAYGMLPRRSLHRTHIILTAVIPLTLLPPALAPNVWAMAVLVIPAGCAIAPLLATRNELVGGVAPPGMRTEAYTWPITSFVGGIAAGAALSGALVEGPGWQTAFLIAAAISATGTVAALIGRHTLVPARA</sequence>
<feature type="transmembrane region" description="Helical" evidence="6">
    <location>
        <begin position="282"/>
        <end position="305"/>
    </location>
</feature>